<protein>
    <submittedName>
        <fullName evidence="1">Uncharacterized protein</fullName>
    </submittedName>
</protein>
<gene>
    <name evidence="1" type="ORF">IPO85_16180</name>
</gene>
<reference evidence="1 2" key="1">
    <citation type="submission" date="2020-10" db="EMBL/GenBank/DDBJ databases">
        <title>Connecting structure to function with the recovery of over 1000 high-quality activated sludge metagenome-assembled genomes encoding full-length rRNA genes using long-read sequencing.</title>
        <authorList>
            <person name="Singleton C.M."/>
            <person name="Petriglieri F."/>
            <person name="Kristensen J.M."/>
            <person name="Kirkegaard R.H."/>
            <person name="Michaelsen T.Y."/>
            <person name="Andersen M.H."/>
            <person name="Karst S.M."/>
            <person name="Dueholm M.S."/>
            <person name="Nielsen P.H."/>
            <person name="Albertsen M."/>
        </authorList>
    </citation>
    <scope>NUCLEOTIDE SEQUENCE [LARGE SCALE GENOMIC DNA]</scope>
    <source>
        <strain evidence="1">Ribe_18-Q3-R11-54_BAT3C.373</strain>
    </source>
</reference>
<accession>A0A9D7SCA2</accession>
<dbReference type="Proteomes" id="UP000808349">
    <property type="component" value="Unassembled WGS sequence"/>
</dbReference>
<evidence type="ECO:0000313" key="2">
    <source>
        <dbReference type="Proteomes" id="UP000808349"/>
    </source>
</evidence>
<proteinExistence type="predicted"/>
<comment type="caution">
    <text evidence="1">The sequence shown here is derived from an EMBL/GenBank/DDBJ whole genome shotgun (WGS) entry which is preliminary data.</text>
</comment>
<name>A0A9D7SCA2_9BACT</name>
<sequence>MKRKNETDTLNEEIIKSQNKHANELALLKEQLHTSYESLKPVNLIKSTFKEFTSSADTKNDLFGNALSLGIGFFAKKVFVNSSHNRFRRVVGTLLQVAITNVVSKQSDHIKVLGENLIHRFLKYRNESNKVLHHNGTS</sequence>
<dbReference type="AlphaFoldDB" id="A0A9D7SCA2"/>
<dbReference type="EMBL" id="JADKFW010000014">
    <property type="protein sequence ID" value="MBK9719017.1"/>
    <property type="molecule type" value="Genomic_DNA"/>
</dbReference>
<organism evidence="1 2">
    <name type="scientific">Candidatus Defluviibacterium haderslevense</name>
    <dbReference type="NCBI Taxonomy" id="2981993"/>
    <lineage>
        <taxon>Bacteria</taxon>
        <taxon>Pseudomonadati</taxon>
        <taxon>Bacteroidota</taxon>
        <taxon>Saprospiria</taxon>
        <taxon>Saprospirales</taxon>
        <taxon>Saprospiraceae</taxon>
        <taxon>Candidatus Defluviibacterium</taxon>
    </lineage>
</organism>
<evidence type="ECO:0000313" key="1">
    <source>
        <dbReference type="EMBL" id="MBK9719017.1"/>
    </source>
</evidence>